<gene>
    <name evidence="9" type="ORF">LSTR_LSTR008434</name>
</gene>
<dbReference type="InterPro" id="IPR048411">
    <property type="entry name" value="Htt_N_HEAT_rpt-1"/>
</dbReference>
<feature type="compositionally biased region" description="Acidic residues" evidence="8">
    <location>
        <begin position="410"/>
        <end position="424"/>
    </location>
</feature>
<dbReference type="Pfam" id="PF12372">
    <property type="entry name" value="Htt_N-HEAT"/>
    <property type="match status" value="1"/>
</dbReference>
<dbReference type="FunCoup" id="A0A482XVB6">
    <property type="interactions" value="1388"/>
</dbReference>
<evidence type="ECO:0000256" key="1">
    <source>
        <dbReference type="ARBA" id="ARBA00002907"/>
    </source>
</evidence>
<proteinExistence type="inferred from homology"/>
<dbReference type="InterPro" id="IPR048412">
    <property type="entry name" value="Htt_bridge"/>
</dbReference>
<dbReference type="PROSITE" id="PS50077">
    <property type="entry name" value="HEAT_REPEAT"/>
    <property type="match status" value="1"/>
</dbReference>
<evidence type="ECO:0008006" key="11">
    <source>
        <dbReference type="Google" id="ProtNLM"/>
    </source>
</evidence>
<dbReference type="Gene3D" id="1.25.10.10">
    <property type="entry name" value="Leucine-rich Repeat Variant"/>
    <property type="match status" value="2"/>
</dbReference>
<reference evidence="9 10" key="1">
    <citation type="journal article" date="2017" name="Gigascience">
        <title>Genome sequence of the small brown planthopper, Laodelphax striatellus.</title>
        <authorList>
            <person name="Zhu J."/>
            <person name="Jiang F."/>
            <person name="Wang X."/>
            <person name="Yang P."/>
            <person name="Bao Y."/>
            <person name="Zhao W."/>
            <person name="Wang W."/>
            <person name="Lu H."/>
            <person name="Wang Q."/>
            <person name="Cui N."/>
            <person name="Li J."/>
            <person name="Chen X."/>
            <person name="Luo L."/>
            <person name="Yu J."/>
            <person name="Kang L."/>
            <person name="Cui F."/>
        </authorList>
    </citation>
    <scope>NUCLEOTIDE SEQUENCE [LARGE SCALE GENOMIC DNA]</scope>
    <source>
        <strain evidence="9">Lst14</strain>
    </source>
</reference>
<feature type="repeat" description="HEAT" evidence="7">
    <location>
        <begin position="61"/>
        <end position="98"/>
    </location>
</feature>
<dbReference type="OrthoDB" id="10065698at2759"/>
<accession>A0A482XVB6</accession>
<dbReference type="GO" id="GO:0005737">
    <property type="term" value="C:cytoplasm"/>
    <property type="evidence" value="ECO:0007669"/>
    <property type="project" value="UniProtKB-SubCell"/>
</dbReference>
<dbReference type="Pfam" id="PF20926">
    <property type="entry name" value="Htt_N-HEAT_1"/>
    <property type="match status" value="1"/>
</dbReference>
<dbReference type="InterPro" id="IPR028426">
    <property type="entry name" value="Huntingtin_fam"/>
</dbReference>
<dbReference type="SUPFAM" id="SSF48371">
    <property type="entry name" value="ARM repeat"/>
    <property type="match status" value="2"/>
</dbReference>
<evidence type="ECO:0000256" key="4">
    <source>
        <dbReference type="ARBA" id="ARBA00007153"/>
    </source>
</evidence>
<comment type="function">
    <text evidence="1">May play a role in microtubule-mediated transport or vesicle function.</text>
</comment>
<dbReference type="InterPro" id="IPR021133">
    <property type="entry name" value="HEAT_type_2"/>
</dbReference>
<comment type="caution">
    <text evidence="9">The sequence shown here is derived from an EMBL/GenBank/DDBJ whole genome shotgun (WGS) entry which is preliminary data.</text>
</comment>
<sequence>MAALDKLVKALEGLKIMKDSTISDESVRRKEKAILCVTVADLMCSPAARSAPKLPSYLSYSMETLLHMCDDPDSNIRMAADESLNRIIRAMMESNIVKVLVELHKEIKANGKARSLRAALWRFGELAHMIRPQKGKPFIQNLVPCIIQIAKRTEELVLETLATAMPKIFLALGTFTTDNDVKSLLKTFLANLSSDNTVVRRTAASSILAVCLHCRKPQIFLSYTLNTVVESILPVKDDQSIPELLGVLNLTRQLLPHFCNSSKEDANSLNSSLGVPATSPDSSPPIDRFIQVYELCLHWSQHRDQNVVTGSLETLLQLLSCNLPQLTSVLTAPAGLTRTRILPSDNSNKLSSRTLSQMSIVTSSVPADESALLDAMEDCPQFKGGQRGQVEQWVQSTVTSMFPNRVTDSAQDETDQEYMSEVESEPSSMRPMAVESLQRAPSLDSEQLIGRDESPSPPPTNSGGIKQVWDIGTVIDTGPALVHCARHLFVKFLLPEEAGVRVRVSVRALALNCLSQVLRIMPRVFLIHIDRRRQTTSNGVSHVSDVLSFATHPDQQIRGLTGTLIGYLVKSALSEGRASYSDWSNSNHPSDLPLGTVLSNATSEKLIPLSNLISLMVKGLEDESYVCVRHTLTGVSTCLEALLGSKDSASCIPILNALTALSNNPYWLIKVKAVELLSSLNYLTVHYVIGNSSFQDKLFNMVLITQLGDQDSRVRKATAEAITKVVDNLFYPIDHSPEDLVTTLGIFLRQQTLSGLFDQESQEFSKSNARCETVLSRIVSMLSHLLLQSTSKFLTAGCCETLALLSLKYPCNEYPRGWQCKLGRISSNSKSSVSASSGLLATVLAYLTSSSVSLDLEIHSWLLLLAGNLLAGLAESGLQSVDTKADYDRTQLWAALHDKKLAIFSEHLVSHVMRMLSVFVMVLEDVPAQTQRGIAPSPVKRRTSRASSPAKIPPTADKESVNIIPGSINKEEKGKSFGHFSHIRHYCKLHENLIAAYSNYKISLEGGASEKFVNLLKVVLKTLGHILEYSGVAESGRIAEELLHSLCVTVALEPTCSIKTVQQLLKSLFGANYLARWDEEREKIDKRQALSNLPDSSTGFYYSVFQQPYTKLGDYLEINSKTCTEIPRTLPIEYGILLESLDIIEKEGPSYVRERISNSRNNTGRNSDKASLASYIRLLVPRVTQALKKYTVTSCVSIQIAVLDLLSQLVQLRVNFLNLDSDQIFITFIHKQFDFLEEGQIRRAEELIPKLFQFLIYLSHEKNHSKSVTSFSRVIQLCAGLMASGQNPVTHCIPALLPVVEHAFLSSNPPGDVKELETQREFLITMLLRLVEYPQERWRKLSRHTADTILPKLAQGKIILEKPADLASLLRLLNSLAPGTLRPVDQVLKVLFTAQQPEDGCSTERWLSVVLAMCVALGCQGREDTVLSRLEELQLCVHQQGDDPLNVIAAQHNHPPQLIFAKLLLHVIESVVSDLETASRQGEDAAHVENLFAHFLLICLHMFQSGSYIQVATALIQLVREPEGGERLKAVNSSFTAIASCCPLITLLWSFLLTLINYGHTSYWSVLMQTSDRDKIGAKQRSQGTDPDTCHNLEVVRRGAIILYSDYVTENVADSECLTWLIVGHVEELVGLSSEPPVQELLAAIHRNAAASGLMVQAVATRCTHISQVKFLCKLLTCLETVHPRDSGAVLKLLAPILLKHPHLVVTKRATALASRRVEFLLTLEKSDVTAQIEKEDLQKLIESLSSTLKLAIKHSGLLSLLNKLSFQCFDMSPVELDQGRPINAANIRMITLDRAWFLTQVKLRCCGKGKNGTQCAQLLSNLDEEDIIGVLRSEDFDNAILQHCFTLGIRLTLQKKDGKKDSDTVSPLFKAARRALLHHIHHLHSLLPRVHQAYNPVGRQATVKESKYKERIDELFCNTEFIEAFFKLVPAVSSYMQASNEQQFVENGQTSYLQPKESHDDIIKFAVLCLESIVWLSSTKMPNWGKWPSSTESALECSVSIFKHDYLVALLSFTHISSIVSSVVHLLQRHTDNTINIPTIPGELDATFNIHTSYQMAGLISILEKSPPNSWDLPQFMSTNIKKLIVSVGRSPLVNWHCRTPQEGWGPPDPGAAPPILSPQLLQDVEVMSLLVFRLSLLGWTNRQQFEETWMTLLSVVTANSSNDSENEQSSSSIQGNSLTVKALSTLLLQTTLSPDPGNPGTGKLLHCPRDEPIDLSTQSWGAKYEAATDALYWKLNELDNNASSHVYLPRMNERVNVERINSIDRYGYGQVSVKYLKTNVMSSDERWYHGDETHLCKMCLEQQQRLTSLSIDLQSCLQFLLDLYSQWMHPDCGVSLNVLLEIVRSTICLSDLFIERSHFSWMLDMCLELSRTHPLEDEIMHQYLVLAVCKAASVLPTLETYVIERILKLLENALKASFLPARHSALHGLLYLLQSHHILETEEPVEQKPPVVDTRQRLLQASLDYITRNLSSEVTAESSEESLLSLFALVFYTLEHAPETLVKEIPHTLIQLTQSVAASKSINLYQALIQGLDRLVLLGKPEGIREQTTRLATELLAQTNPAIFLPALQLLISCTYSGEYDKGREREDDAEVFVAAIEKTSTLFNRIKRAYPVEAECVCTVLPFLLGDFFPAAKILSKVIGEFLAPTQPHPRLLAPVVFKVFDQACSEDQLPLLQAWVVMSLGNFTQCLPMPMATWCLSCFFISASTNSWLRALFPHVQSRIGRCSYEDRKLLCISAANFYGQLTDESQKQAFLRTFSEAALQSPKSPFSDIIDSISQTSTSL</sequence>
<dbReference type="PRINTS" id="PR00375">
    <property type="entry name" value="HUNTINGTIN"/>
</dbReference>
<evidence type="ECO:0000256" key="6">
    <source>
        <dbReference type="ARBA" id="ARBA00023242"/>
    </source>
</evidence>
<name>A0A482XVB6_LAOST</name>
<dbReference type="InterPro" id="IPR011989">
    <property type="entry name" value="ARM-like"/>
</dbReference>
<evidence type="ECO:0000313" key="10">
    <source>
        <dbReference type="Proteomes" id="UP000291343"/>
    </source>
</evidence>
<evidence type="ECO:0000256" key="7">
    <source>
        <dbReference type="PROSITE-ProRule" id="PRU00103"/>
    </source>
</evidence>
<keyword evidence="5" id="KW-0963">Cytoplasm</keyword>
<dbReference type="EMBL" id="QKKF02000377">
    <property type="protein sequence ID" value="RZF49148.1"/>
    <property type="molecule type" value="Genomic_DNA"/>
</dbReference>
<dbReference type="InterPro" id="IPR048413">
    <property type="entry name" value="Htt_C-HEAT_rpt"/>
</dbReference>
<evidence type="ECO:0000256" key="8">
    <source>
        <dbReference type="SAM" id="MobiDB-lite"/>
    </source>
</evidence>
<feature type="region of interest" description="Disordered" evidence="8">
    <location>
        <begin position="404"/>
        <end position="465"/>
    </location>
</feature>
<dbReference type="InterPro" id="IPR016024">
    <property type="entry name" value="ARM-type_fold"/>
</dbReference>
<dbReference type="SMR" id="A0A482XVB6"/>
<dbReference type="InterPro" id="IPR024613">
    <property type="entry name" value="Huntingtin_N_HEAT_rpt-2"/>
</dbReference>
<evidence type="ECO:0000256" key="2">
    <source>
        <dbReference type="ARBA" id="ARBA00004123"/>
    </source>
</evidence>
<dbReference type="PANTHER" id="PTHR10170">
    <property type="entry name" value="HUNTINGTON DISEASE PROTEIN"/>
    <property type="match status" value="1"/>
</dbReference>
<dbReference type="Pfam" id="PF20925">
    <property type="entry name" value="Htt_bridge"/>
    <property type="match status" value="1"/>
</dbReference>
<dbReference type="STRING" id="195883.A0A482XVB6"/>
<evidence type="ECO:0000256" key="3">
    <source>
        <dbReference type="ARBA" id="ARBA00004496"/>
    </source>
</evidence>
<dbReference type="PANTHER" id="PTHR10170:SF10">
    <property type="entry name" value="HUNTINGTIN"/>
    <property type="match status" value="1"/>
</dbReference>
<protein>
    <recommendedName>
        <fullName evidence="11">Huntingtin</fullName>
    </recommendedName>
</protein>
<keyword evidence="10" id="KW-1185">Reference proteome</keyword>
<evidence type="ECO:0000313" key="9">
    <source>
        <dbReference type="EMBL" id="RZF49148.1"/>
    </source>
</evidence>
<dbReference type="InterPro" id="IPR000091">
    <property type="entry name" value="Huntingtin"/>
</dbReference>
<feature type="region of interest" description="Disordered" evidence="8">
    <location>
        <begin position="933"/>
        <end position="957"/>
    </location>
</feature>
<keyword evidence="6" id="KW-0539">Nucleus</keyword>
<dbReference type="Proteomes" id="UP000291343">
    <property type="component" value="Unassembled WGS sequence"/>
</dbReference>
<dbReference type="Pfam" id="PF20927">
    <property type="entry name" value="Htt_C-HEAT"/>
    <property type="match status" value="3"/>
</dbReference>
<comment type="similarity">
    <text evidence="4">Belongs to the huntingtin family.</text>
</comment>
<organism evidence="9 10">
    <name type="scientific">Laodelphax striatellus</name>
    <name type="common">Small brown planthopper</name>
    <name type="synonym">Delphax striatella</name>
    <dbReference type="NCBI Taxonomy" id="195883"/>
    <lineage>
        <taxon>Eukaryota</taxon>
        <taxon>Metazoa</taxon>
        <taxon>Ecdysozoa</taxon>
        <taxon>Arthropoda</taxon>
        <taxon>Hexapoda</taxon>
        <taxon>Insecta</taxon>
        <taxon>Pterygota</taxon>
        <taxon>Neoptera</taxon>
        <taxon>Paraneoptera</taxon>
        <taxon>Hemiptera</taxon>
        <taxon>Auchenorrhyncha</taxon>
        <taxon>Fulgoroidea</taxon>
        <taxon>Delphacidae</taxon>
        <taxon>Criomorphinae</taxon>
        <taxon>Laodelphax</taxon>
    </lineage>
</organism>
<dbReference type="InParanoid" id="A0A482XVB6"/>
<dbReference type="GO" id="GO:0005634">
    <property type="term" value="C:nucleus"/>
    <property type="evidence" value="ECO:0007669"/>
    <property type="project" value="UniProtKB-SubCell"/>
</dbReference>
<comment type="subcellular location">
    <subcellularLocation>
        <location evidence="3">Cytoplasm</location>
    </subcellularLocation>
    <subcellularLocation>
        <location evidence="2">Nucleus</location>
    </subcellularLocation>
</comment>
<evidence type="ECO:0000256" key="5">
    <source>
        <dbReference type="ARBA" id="ARBA00022490"/>
    </source>
</evidence>